<feature type="transmembrane region" description="Helical" evidence="9">
    <location>
        <begin position="131"/>
        <end position="151"/>
    </location>
</feature>
<dbReference type="Gene3D" id="1.20.120.80">
    <property type="entry name" value="Cytochrome c oxidase, subunit III, four-helix bundle"/>
    <property type="match status" value="1"/>
</dbReference>
<comment type="subcellular location">
    <subcellularLocation>
        <location evidence="1">Membrane</location>
        <topology evidence="1">Multi-pass membrane protein</topology>
    </subcellularLocation>
</comment>
<feature type="domain" description="Heme-copper oxidase subunit III family profile" evidence="10">
    <location>
        <begin position="6"/>
        <end position="261"/>
    </location>
</feature>
<keyword evidence="7 9" id="KW-0472">Membrane</keyword>
<evidence type="ECO:0000256" key="1">
    <source>
        <dbReference type="ARBA" id="ARBA00004141"/>
    </source>
</evidence>
<feature type="transmembrane region" description="Helical" evidence="9">
    <location>
        <begin position="193"/>
        <end position="219"/>
    </location>
</feature>
<comment type="function">
    <text evidence="8">Component of the cytochrome c oxidase, the last enzyme in the mitochondrial electron transport chain which drives oxidative phosphorylation. The respiratory chain contains 3 multisubunit complexes succinate dehydrogenase (complex II, CII), ubiquinol-cytochrome c oxidoreductase (cytochrome b-c1 complex, complex III, CIII) and cytochrome c oxidase (complex IV, CIV), that cooperate to transfer electrons derived from NADH and succinate to molecular oxygen, creating an electrochemical gradient over the inner membrane that drives transmembrane transport and the ATP synthase. Cytochrome c oxidase is the component of the respiratory chain that catalyzes the reduction of oxygen to water. Electrons originating from reduced cytochrome c in the intermembrane space (IMS) are transferred via the dinuclear copper A center (CU(A)) of subunit 2 and heme A of subunit 1 to the active site in subunit 1, a binuclear center (BNC) formed by heme A3 and copper B (CU(B)). The BNC reduces molecular oxygen to 2 water molecules using 4 electrons from cytochrome c in the IMS and 4 protons from the mitochondrial matrix.</text>
</comment>
<feature type="transmembrane region" description="Helical" evidence="9">
    <location>
        <begin position="240"/>
        <end position="260"/>
    </location>
</feature>
<dbReference type="PROSITE" id="PS50253">
    <property type="entry name" value="COX3"/>
    <property type="match status" value="1"/>
</dbReference>
<keyword evidence="4 8" id="KW-0812">Transmembrane</keyword>
<gene>
    <name evidence="11" type="primary">cox3</name>
</gene>
<dbReference type="Gene3D" id="1.10.287.70">
    <property type="match status" value="1"/>
</dbReference>
<evidence type="ECO:0000256" key="6">
    <source>
        <dbReference type="ARBA" id="ARBA00022989"/>
    </source>
</evidence>
<feature type="transmembrane region" description="Helical" evidence="9">
    <location>
        <begin position="12"/>
        <end position="36"/>
    </location>
</feature>
<dbReference type="SUPFAM" id="SSF81452">
    <property type="entry name" value="Cytochrome c oxidase subunit III-like"/>
    <property type="match status" value="1"/>
</dbReference>
<dbReference type="GO" id="GO:0004129">
    <property type="term" value="F:cytochrome-c oxidase activity"/>
    <property type="evidence" value="ECO:0007669"/>
    <property type="project" value="InterPro"/>
</dbReference>
<proteinExistence type="inferred from homology"/>
<dbReference type="AlphaFoldDB" id="A0A1L2D334"/>
<geneLocation type="mitochondrion" evidence="11"/>
<feature type="transmembrane region" description="Helical" evidence="9">
    <location>
        <begin position="42"/>
        <end position="60"/>
    </location>
</feature>
<organism evidence="11">
    <name type="scientific">Scolia bicincta</name>
    <dbReference type="NCBI Taxonomy" id="427966"/>
    <lineage>
        <taxon>Eukaryota</taxon>
        <taxon>Metazoa</taxon>
        <taxon>Ecdysozoa</taxon>
        <taxon>Arthropoda</taxon>
        <taxon>Hexapoda</taxon>
        <taxon>Insecta</taxon>
        <taxon>Pterygota</taxon>
        <taxon>Neoptera</taxon>
        <taxon>Endopterygota</taxon>
        <taxon>Hymenoptera</taxon>
        <taxon>Apocrita</taxon>
        <taxon>Aculeata</taxon>
        <taxon>Scolioidea</taxon>
        <taxon>Scoliidae</taxon>
        <taxon>Scolia</taxon>
    </lineage>
</organism>
<reference evidence="11" key="1">
    <citation type="journal article" date="2017" name="BMC Genomics">
        <title>Evolutionarily recent, insertional fission of mitochondrial cox2 into complementary genes in bilaterian Metazoa.</title>
        <authorList>
            <person name="Szafranski P."/>
        </authorList>
    </citation>
    <scope>NUCLEOTIDE SEQUENCE</scope>
</reference>
<evidence type="ECO:0000256" key="5">
    <source>
        <dbReference type="ARBA" id="ARBA00022967"/>
    </source>
</evidence>
<keyword evidence="5" id="KW-1278">Translocase</keyword>
<dbReference type="CDD" id="cd01665">
    <property type="entry name" value="Cyt_c_Oxidase_III"/>
    <property type="match status" value="1"/>
</dbReference>
<evidence type="ECO:0000256" key="9">
    <source>
        <dbReference type="SAM" id="Phobius"/>
    </source>
</evidence>
<evidence type="ECO:0000313" key="11">
    <source>
        <dbReference type="EMBL" id="AMO66554.1"/>
    </source>
</evidence>
<feature type="transmembrane region" description="Helical" evidence="9">
    <location>
        <begin position="163"/>
        <end position="181"/>
    </location>
</feature>
<dbReference type="InterPro" id="IPR024791">
    <property type="entry name" value="Cyt_c/ubiquinol_Oxase_su3"/>
</dbReference>
<evidence type="ECO:0000256" key="4">
    <source>
        <dbReference type="ARBA" id="ARBA00022692"/>
    </source>
</evidence>
<accession>A0A1L2D334</accession>
<protein>
    <recommendedName>
        <fullName evidence="3 8">Cytochrome c oxidase subunit 3</fullName>
    </recommendedName>
</protein>
<dbReference type="InterPro" id="IPR000298">
    <property type="entry name" value="Cyt_c_oxidase-like_su3"/>
</dbReference>
<evidence type="ECO:0000256" key="7">
    <source>
        <dbReference type="ARBA" id="ARBA00023136"/>
    </source>
</evidence>
<dbReference type="PANTHER" id="PTHR11403">
    <property type="entry name" value="CYTOCHROME C OXIDASE SUBUNIT III"/>
    <property type="match status" value="1"/>
</dbReference>
<dbReference type="Pfam" id="PF00510">
    <property type="entry name" value="COX3"/>
    <property type="match status" value="1"/>
</dbReference>
<dbReference type="InterPro" id="IPR013833">
    <property type="entry name" value="Cyt_c_oxidase_su3_a-hlx"/>
</dbReference>
<dbReference type="GO" id="GO:0016020">
    <property type="term" value="C:membrane"/>
    <property type="evidence" value="ECO:0007669"/>
    <property type="project" value="UniProtKB-SubCell"/>
</dbReference>
<dbReference type="GO" id="GO:0005739">
    <property type="term" value="C:mitochondrion"/>
    <property type="evidence" value="ECO:0007669"/>
    <property type="project" value="TreeGrafter"/>
</dbReference>
<dbReference type="GO" id="GO:0006123">
    <property type="term" value="P:mitochondrial electron transport, cytochrome c to oxygen"/>
    <property type="evidence" value="ECO:0007669"/>
    <property type="project" value="TreeGrafter"/>
</dbReference>
<dbReference type="InterPro" id="IPR033945">
    <property type="entry name" value="Cyt_c_oxase_su3_dom"/>
</dbReference>
<dbReference type="PANTHER" id="PTHR11403:SF7">
    <property type="entry name" value="CYTOCHROME C OXIDASE SUBUNIT 3"/>
    <property type="match status" value="1"/>
</dbReference>
<evidence type="ECO:0000259" key="10">
    <source>
        <dbReference type="PROSITE" id="PS50253"/>
    </source>
</evidence>
<dbReference type="EMBL" id="KT276222">
    <property type="protein sequence ID" value="AMO66554.1"/>
    <property type="molecule type" value="Genomic_DNA"/>
</dbReference>
<sequence length="261" mass="31620">MNKEKLYYPYYLTSYSPWPFFISIALMNLMLSSLMWINLNNINLFIFNLLLLLLVMFQWWRDLIREFTFLGMMSNLLYFNLRFSMILFILSEVFFFFSFFWAYFHYALSPDIMIGNMWPPLGIDCFNPNDIPLMNSIILIFSGFTITWSHFSLLNNNMKLSMISLNMTIILGIYFTIMQIYEYQEAKFTICDSSYGSIFFMMTGFHGLHVIVGTIFLIVQKFRMQNKHFMFTRHLGFESSSWYWHFVDVVWLFLYINVYWW</sequence>
<evidence type="ECO:0000256" key="8">
    <source>
        <dbReference type="RuleBase" id="RU003375"/>
    </source>
</evidence>
<comment type="similarity">
    <text evidence="2 8">Belongs to the cytochrome c oxidase subunit 3 family.</text>
</comment>
<keyword evidence="8 11" id="KW-0496">Mitochondrion</keyword>
<name>A0A1L2D334_9HYME</name>
<feature type="transmembrane region" description="Helical" evidence="9">
    <location>
        <begin position="81"/>
        <end position="104"/>
    </location>
</feature>
<keyword evidence="6 9" id="KW-1133">Transmembrane helix</keyword>
<dbReference type="InterPro" id="IPR035973">
    <property type="entry name" value="Cyt_c_oxidase_su3-like_sf"/>
</dbReference>
<evidence type="ECO:0000256" key="2">
    <source>
        <dbReference type="ARBA" id="ARBA00010581"/>
    </source>
</evidence>
<evidence type="ECO:0000256" key="3">
    <source>
        <dbReference type="ARBA" id="ARBA00015944"/>
    </source>
</evidence>